<name>A0A099P3A8_PICKU</name>
<evidence type="ECO:0000256" key="17">
    <source>
        <dbReference type="ARBA" id="ARBA00023128"/>
    </source>
</evidence>
<keyword evidence="6" id="KW-0409">Iron storage</keyword>
<dbReference type="Pfam" id="PF01491">
    <property type="entry name" value="Frataxin_Cyay"/>
    <property type="match status" value="1"/>
</dbReference>
<evidence type="ECO:0000256" key="22">
    <source>
        <dbReference type="SAM" id="MobiDB-lite"/>
    </source>
</evidence>
<dbReference type="EC" id="1.16.3.1" evidence="5"/>
<evidence type="ECO:0000256" key="21">
    <source>
        <dbReference type="PROSITE-ProRule" id="PRU00221"/>
    </source>
</evidence>
<comment type="catalytic activity">
    <reaction evidence="20">
        <text>4 Fe(2+) + O2 + 4 H(+) = 4 Fe(3+) + 2 H2O</text>
        <dbReference type="Rhea" id="RHEA:11148"/>
        <dbReference type="ChEBI" id="CHEBI:15377"/>
        <dbReference type="ChEBI" id="CHEBI:15378"/>
        <dbReference type="ChEBI" id="CHEBI:15379"/>
        <dbReference type="ChEBI" id="CHEBI:29033"/>
        <dbReference type="ChEBI" id="CHEBI:29034"/>
        <dbReference type="EC" id="1.16.3.1"/>
    </reaction>
</comment>
<evidence type="ECO:0000256" key="10">
    <source>
        <dbReference type="ARBA" id="ARBA00022737"/>
    </source>
</evidence>
<keyword evidence="23" id="KW-0812">Transmembrane</keyword>
<dbReference type="Proteomes" id="UP000029867">
    <property type="component" value="Unassembled WGS sequence"/>
</dbReference>
<dbReference type="GO" id="GO:0006879">
    <property type="term" value="P:intracellular iron ion homeostasis"/>
    <property type="evidence" value="ECO:0007669"/>
    <property type="project" value="UniProtKB-KW"/>
</dbReference>
<comment type="subcellular location">
    <subcellularLocation>
        <location evidence="2">Mitochondrion</location>
    </subcellularLocation>
    <subcellularLocation>
        <location evidence="1">Nucleus</location>
    </subcellularLocation>
</comment>
<dbReference type="InterPro" id="IPR036524">
    <property type="entry name" value="Frataxin/CyaY_sf"/>
</dbReference>
<dbReference type="GO" id="GO:0005739">
    <property type="term" value="C:mitochondrion"/>
    <property type="evidence" value="ECO:0007669"/>
    <property type="project" value="UniProtKB-SubCell"/>
</dbReference>
<dbReference type="VEuPathDB" id="FungiDB:C5L36_0A04670"/>
<evidence type="ECO:0000313" key="26">
    <source>
        <dbReference type="Proteomes" id="UP000029867"/>
    </source>
</evidence>
<dbReference type="GO" id="GO:0006335">
    <property type="term" value="P:DNA replication-dependent chromatin assembly"/>
    <property type="evidence" value="ECO:0007669"/>
    <property type="project" value="InterPro"/>
</dbReference>
<feature type="region of interest" description="Disordered" evidence="22">
    <location>
        <begin position="317"/>
        <end position="348"/>
    </location>
</feature>
<dbReference type="GO" id="GO:0008199">
    <property type="term" value="F:ferric iron binding"/>
    <property type="evidence" value="ECO:0007669"/>
    <property type="project" value="InterPro"/>
</dbReference>
<evidence type="ECO:0000256" key="6">
    <source>
        <dbReference type="ARBA" id="ARBA00022434"/>
    </source>
</evidence>
<evidence type="ECO:0000256" key="16">
    <source>
        <dbReference type="ARBA" id="ARBA00023065"/>
    </source>
</evidence>
<dbReference type="GO" id="GO:0033186">
    <property type="term" value="C:CAF-1 complex"/>
    <property type="evidence" value="ECO:0007669"/>
    <property type="project" value="TreeGrafter"/>
</dbReference>
<dbReference type="AlphaFoldDB" id="A0A099P3A8"/>
<dbReference type="PROSITE" id="PS50810">
    <property type="entry name" value="FRATAXIN_2"/>
    <property type="match status" value="1"/>
</dbReference>
<evidence type="ECO:0000256" key="15">
    <source>
        <dbReference type="ARBA" id="ARBA00023004"/>
    </source>
</evidence>
<dbReference type="GO" id="GO:0006281">
    <property type="term" value="P:DNA repair"/>
    <property type="evidence" value="ECO:0007669"/>
    <property type="project" value="UniProtKB-KW"/>
</dbReference>
<evidence type="ECO:0000256" key="8">
    <source>
        <dbReference type="ARBA" id="ARBA00022496"/>
    </source>
</evidence>
<evidence type="ECO:0000256" key="1">
    <source>
        <dbReference type="ARBA" id="ARBA00004123"/>
    </source>
</evidence>
<keyword evidence="11" id="KW-0227">DNA damage</keyword>
<dbReference type="PANTHER" id="PTHR15271:SF4">
    <property type="entry name" value="CHROMATIN ASSEMBLY FACTOR 1 SUBUNIT B"/>
    <property type="match status" value="1"/>
</dbReference>
<evidence type="ECO:0000256" key="19">
    <source>
        <dbReference type="ARBA" id="ARBA00023242"/>
    </source>
</evidence>
<feature type="repeat" description="WD" evidence="21">
    <location>
        <begin position="68"/>
        <end position="99"/>
    </location>
</feature>
<dbReference type="GO" id="GO:0005634">
    <property type="term" value="C:nucleus"/>
    <property type="evidence" value="ECO:0007669"/>
    <property type="project" value="UniProtKB-SubCell"/>
</dbReference>
<keyword evidence="10" id="KW-0677">Repeat</keyword>
<evidence type="ECO:0000256" key="20">
    <source>
        <dbReference type="ARBA" id="ARBA00047990"/>
    </source>
</evidence>
<sequence length="508" mass="55467">MGIVVTAKTLALHWHDGANAIYSISAQPLKDGESLRIATGGGDNNIRIWRLLTNSNGEVDGVKYLSNISKHDRAVNCVRFNGQGDLLASGSDDGSVLLFCRSEEIVREFGDDEDEILESWVLVGGHRGSAGMSMKEVYDIAWSPDARLLCLGTMDGTVGVVDASSGALVSTVRAHAQNVQGVSWDPLGEYIVSLGGDRCINIMTFSMGILKSISKSCKIFYGENLETLFRRLTWSPQGSLLVAPCGIINNGANTTNGGTITTAENAVYIFTRASLTTPVEHHPPSTPLSMDSWTLAAIALAIVAVVAANAFFERDTSTNTETQARSVAHGQGEGLDQTQAHAPPLGDNETFEEKKRKLIAVNRAKLASKSVRLPTWKRFNAITASTDGSTIPDDVKNLTLEEYHKNSSETLDIILDDLDSFFEENRIMDADVDSDSGVMEINVSEGTYIINKQPPTKQIWVSSPISGPRRFDLHNGQWICLRDNTKLCELLNEELNLMYGKFSWSQKF</sequence>
<evidence type="ECO:0000256" key="9">
    <source>
        <dbReference type="ARBA" id="ARBA00022574"/>
    </source>
</evidence>
<evidence type="ECO:0000256" key="4">
    <source>
        <dbReference type="ARBA" id="ARBA00008183"/>
    </source>
</evidence>
<keyword evidence="8" id="KW-0410">Iron transport</keyword>
<evidence type="ECO:0000313" key="25">
    <source>
        <dbReference type="EMBL" id="KGK38702.1"/>
    </source>
</evidence>
<reference evidence="26" key="1">
    <citation type="journal article" date="2014" name="Microb. Cell Fact.">
        <title>Exploiting Issatchenkia orientalis SD108 for succinic acid production.</title>
        <authorList>
            <person name="Xiao H."/>
            <person name="Shao Z."/>
            <person name="Jiang Y."/>
            <person name="Dole S."/>
            <person name="Zhao H."/>
        </authorList>
    </citation>
    <scope>NUCLEOTIDE SEQUENCE [LARGE SCALE GENOMIC DNA]</scope>
    <source>
        <strain evidence="26">SD108</strain>
    </source>
</reference>
<dbReference type="InterPro" id="IPR020895">
    <property type="entry name" value="Frataxin_CS"/>
</dbReference>
<comment type="similarity">
    <text evidence="4">Belongs to the frataxin family.</text>
</comment>
<keyword evidence="14" id="KW-0560">Oxidoreductase</keyword>
<dbReference type="GO" id="GO:0006334">
    <property type="term" value="P:nucleosome assembly"/>
    <property type="evidence" value="ECO:0007669"/>
    <property type="project" value="TreeGrafter"/>
</dbReference>
<dbReference type="SMART" id="SM00320">
    <property type="entry name" value="WD40"/>
    <property type="match status" value="4"/>
</dbReference>
<dbReference type="HOGENOM" id="CLU_536423_0_0_1"/>
<evidence type="ECO:0000256" key="23">
    <source>
        <dbReference type="SAM" id="Phobius"/>
    </source>
</evidence>
<dbReference type="InterPro" id="IPR045145">
    <property type="entry name" value="PTHR15271"/>
</dbReference>
<dbReference type="NCBIfam" id="TIGR03421">
    <property type="entry name" value="FeS_CyaY"/>
    <property type="match status" value="1"/>
</dbReference>
<dbReference type="GO" id="GO:0006826">
    <property type="term" value="P:iron ion transport"/>
    <property type="evidence" value="ECO:0007669"/>
    <property type="project" value="UniProtKB-KW"/>
</dbReference>
<feature type="domain" description="CAF1B/HIR1 beta-propeller" evidence="24">
    <location>
        <begin position="12"/>
        <end position="284"/>
    </location>
</feature>
<dbReference type="SUPFAM" id="SSF50978">
    <property type="entry name" value="WD40 repeat-like"/>
    <property type="match status" value="1"/>
</dbReference>
<keyword evidence="16" id="KW-0406">Ion transport</keyword>
<evidence type="ECO:0000256" key="7">
    <source>
        <dbReference type="ARBA" id="ARBA00022448"/>
    </source>
</evidence>
<evidence type="ECO:0000256" key="11">
    <source>
        <dbReference type="ARBA" id="ARBA00022763"/>
    </source>
</evidence>
<dbReference type="SUPFAM" id="SSF55387">
    <property type="entry name" value="Frataxin/Nqo15-like"/>
    <property type="match status" value="1"/>
</dbReference>
<evidence type="ECO:0000256" key="12">
    <source>
        <dbReference type="ARBA" id="ARBA00022853"/>
    </source>
</evidence>
<comment type="similarity">
    <text evidence="3">Belongs to the WD repeat HIR1 family.</text>
</comment>
<dbReference type="PROSITE" id="PS50294">
    <property type="entry name" value="WD_REPEATS_REGION"/>
    <property type="match status" value="1"/>
</dbReference>
<dbReference type="InterPro" id="IPR001680">
    <property type="entry name" value="WD40_rpt"/>
</dbReference>
<dbReference type="Gene3D" id="3.30.920.10">
    <property type="entry name" value="Frataxin/CyaY"/>
    <property type="match status" value="1"/>
</dbReference>
<dbReference type="PROSITE" id="PS50082">
    <property type="entry name" value="WD_REPEATS_2"/>
    <property type="match status" value="1"/>
</dbReference>
<keyword evidence="9 21" id="KW-0853">WD repeat</keyword>
<accession>A0A099P3A8</accession>
<dbReference type="Pfam" id="PF24105">
    <property type="entry name" value="Beta-prop_CAF1B_HIR1"/>
    <property type="match status" value="1"/>
</dbReference>
<gene>
    <name evidence="25" type="ORF">JL09_g2111</name>
</gene>
<dbReference type="Gene3D" id="2.130.10.10">
    <property type="entry name" value="YVTN repeat-like/Quinoprotein amine dehydrogenase"/>
    <property type="match status" value="1"/>
</dbReference>
<dbReference type="InterPro" id="IPR017789">
    <property type="entry name" value="Frataxin"/>
</dbReference>
<evidence type="ECO:0000256" key="5">
    <source>
        <dbReference type="ARBA" id="ARBA00013107"/>
    </source>
</evidence>
<keyword evidence="15" id="KW-0408">Iron</keyword>
<dbReference type="SMART" id="SM01219">
    <property type="entry name" value="Frataxin_Cyay"/>
    <property type="match status" value="1"/>
</dbReference>
<dbReference type="InterPro" id="IPR015943">
    <property type="entry name" value="WD40/YVTN_repeat-like_dom_sf"/>
</dbReference>
<evidence type="ECO:0000256" key="18">
    <source>
        <dbReference type="ARBA" id="ARBA00023204"/>
    </source>
</evidence>
<feature type="transmembrane region" description="Helical" evidence="23">
    <location>
        <begin position="293"/>
        <end position="312"/>
    </location>
</feature>
<evidence type="ECO:0000259" key="24">
    <source>
        <dbReference type="Pfam" id="PF24105"/>
    </source>
</evidence>
<keyword evidence="12" id="KW-0156">Chromatin regulator</keyword>
<dbReference type="VEuPathDB" id="FungiDB:C5L36_0A04650"/>
<proteinExistence type="inferred from homology"/>
<evidence type="ECO:0000256" key="2">
    <source>
        <dbReference type="ARBA" id="ARBA00004173"/>
    </source>
</evidence>
<dbReference type="InterPro" id="IPR036322">
    <property type="entry name" value="WD40_repeat_dom_sf"/>
</dbReference>
<dbReference type="PROSITE" id="PS01344">
    <property type="entry name" value="FRATAXIN_1"/>
    <property type="match status" value="1"/>
</dbReference>
<dbReference type="GO" id="GO:0004322">
    <property type="term" value="F:ferroxidase activity"/>
    <property type="evidence" value="ECO:0007669"/>
    <property type="project" value="UniProtKB-EC"/>
</dbReference>
<organism evidence="25 26">
    <name type="scientific">Pichia kudriavzevii</name>
    <name type="common">Yeast</name>
    <name type="synonym">Issatchenkia orientalis</name>
    <dbReference type="NCBI Taxonomy" id="4909"/>
    <lineage>
        <taxon>Eukaryota</taxon>
        <taxon>Fungi</taxon>
        <taxon>Dikarya</taxon>
        <taxon>Ascomycota</taxon>
        <taxon>Saccharomycotina</taxon>
        <taxon>Pichiomycetes</taxon>
        <taxon>Pichiales</taxon>
        <taxon>Pichiaceae</taxon>
        <taxon>Pichia</taxon>
    </lineage>
</organism>
<keyword evidence="18" id="KW-0234">DNA repair</keyword>
<evidence type="ECO:0000256" key="14">
    <source>
        <dbReference type="ARBA" id="ARBA00023002"/>
    </source>
</evidence>
<evidence type="ECO:0000256" key="3">
    <source>
        <dbReference type="ARBA" id="ARBA00007306"/>
    </source>
</evidence>
<keyword evidence="17" id="KW-0496">Mitochondrion</keyword>
<dbReference type="InterPro" id="IPR055410">
    <property type="entry name" value="Beta-prop_CAF1B_HIR1"/>
</dbReference>
<dbReference type="eggNOG" id="KOG1009">
    <property type="taxonomic scope" value="Eukaryota"/>
</dbReference>
<keyword evidence="19" id="KW-0539">Nucleus</keyword>
<protein>
    <recommendedName>
        <fullName evidence="5">ferroxidase</fullName>
        <ecNumber evidence="5">1.16.3.1</ecNumber>
    </recommendedName>
</protein>
<keyword evidence="13" id="KW-0809">Transit peptide</keyword>
<comment type="caution">
    <text evidence="25">The sequence shown here is derived from an EMBL/GenBank/DDBJ whole genome shotgun (WGS) entry which is preliminary data.</text>
</comment>
<dbReference type="NCBIfam" id="TIGR03422">
    <property type="entry name" value="mito_frataxin"/>
    <property type="match status" value="1"/>
</dbReference>
<dbReference type="GO" id="GO:0016226">
    <property type="term" value="P:iron-sulfur cluster assembly"/>
    <property type="evidence" value="ECO:0007669"/>
    <property type="project" value="InterPro"/>
</dbReference>
<dbReference type="eggNOG" id="KOG3413">
    <property type="taxonomic scope" value="Eukaryota"/>
</dbReference>
<keyword evidence="23" id="KW-0472">Membrane</keyword>
<evidence type="ECO:0000256" key="13">
    <source>
        <dbReference type="ARBA" id="ARBA00022946"/>
    </source>
</evidence>
<dbReference type="PANTHER" id="PTHR15271">
    <property type="entry name" value="CHROMATIN ASSEMBLY FACTOR 1 SUBUNIT B"/>
    <property type="match status" value="1"/>
</dbReference>
<dbReference type="EMBL" id="JQFK01000016">
    <property type="protein sequence ID" value="KGK38702.1"/>
    <property type="molecule type" value="Genomic_DNA"/>
</dbReference>
<keyword evidence="23" id="KW-1133">Transmembrane helix</keyword>
<keyword evidence="7" id="KW-0813">Transport</keyword>
<dbReference type="InterPro" id="IPR002908">
    <property type="entry name" value="Frataxin/CyaY"/>
</dbReference>